<feature type="domain" description="Amidohydrolase-related" evidence="1">
    <location>
        <begin position="43"/>
        <end position="352"/>
    </location>
</feature>
<dbReference type="GO" id="GO:0016810">
    <property type="term" value="F:hydrolase activity, acting on carbon-nitrogen (but not peptide) bonds"/>
    <property type="evidence" value="ECO:0007669"/>
    <property type="project" value="InterPro"/>
</dbReference>
<dbReference type="Gene3D" id="3.20.20.140">
    <property type="entry name" value="Metal-dependent hydrolases"/>
    <property type="match status" value="2"/>
</dbReference>
<organism evidence="2 3">
    <name type="scientific">Candidatus Methanolliviera hydrocarbonicum</name>
    <dbReference type="NCBI Taxonomy" id="2491085"/>
    <lineage>
        <taxon>Archaea</taxon>
        <taxon>Methanobacteriati</taxon>
        <taxon>Methanobacteriota</taxon>
        <taxon>Candidatus Methanoliparia</taxon>
        <taxon>Candidatus Methanoliparales</taxon>
        <taxon>Candidatus Methanollivieraceae</taxon>
        <taxon>Candidatus Methanolliviera</taxon>
    </lineage>
</organism>
<dbReference type="EMBL" id="RXIL01000054">
    <property type="protein sequence ID" value="RZN70519.1"/>
    <property type="molecule type" value="Genomic_DNA"/>
</dbReference>
<dbReference type="InterPro" id="IPR050287">
    <property type="entry name" value="MTA/SAH_deaminase"/>
</dbReference>
<dbReference type="PANTHER" id="PTHR43794">
    <property type="entry name" value="AMINOHYDROLASE SSNA-RELATED"/>
    <property type="match status" value="1"/>
</dbReference>
<comment type="caution">
    <text evidence="2">The sequence shown here is derived from an EMBL/GenBank/DDBJ whole genome shotgun (WGS) entry which is preliminary data.</text>
</comment>
<accession>A0A520KXC9</accession>
<dbReference type="PANTHER" id="PTHR43794:SF5">
    <property type="entry name" value="CHLOROHYDROLASE FAMILY PROTEIN"/>
    <property type="match status" value="1"/>
</dbReference>
<evidence type="ECO:0000313" key="2">
    <source>
        <dbReference type="EMBL" id="RZN70519.1"/>
    </source>
</evidence>
<dbReference type="Gene3D" id="2.30.40.10">
    <property type="entry name" value="Urease, subunit C, domain 1"/>
    <property type="match status" value="2"/>
</dbReference>
<protein>
    <recommendedName>
        <fullName evidence="1">Amidohydrolase-related domain-containing protein</fullName>
    </recommendedName>
</protein>
<reference evidence="2 3" key="1">
    <citation type="journal article" date="2019" name="Nat. Microbiol.">
        <title>Wide diversity of methane and short-chain alkane metabolisms in uncultured archaea.</title>
        <authorList>
            <person name="Borrel G."/>
            <person name="Adam P.S."/>
            <person name="McKay L.J."/>
            <person name="Chen L.X."/>
            <person name="Sierra-Garcia I.N."/>
            <person name="Sieber C.M."/>
            <person name="Letourneur Q."/>
            <person name="Ghozlane A."/>
            <person name="Andersen G.L."/>
            <person name="Li W.J."/>
            <person name="Hallam S.J."/>
            <person name="Muyzer G."/>
            <person name="de Oliveira V.M."/>
            <person name="Inskeep W.P."/>
            <person name="Banfield J.F."/>
            <person name="Gribaldo S."/>
        </authorList>
    </citation>
    <scope>NUCLEOTIDE SEQUENCE [LARGE SCALE GENOMIC DNA]</scope>
    <source>
        <strain evidence="2">NM1b</strain>
    </source>
</reference>
<name>A0A520KXC9_9EURY</name>
<dbReference type="SUPFAM" id="SSF51556">
    <property type="entry name" value="Metallo-dependent hydrolases"/>
    <property type="match status" value="1"/>
</dbReference>
<dbReference type="InterPro" id="IPR032466">
    <property type="entry name" value="Metal_Hydrolase"/>
</dbReference>
<dbReference type="InterPro" id="IPR011059">
    <property type="entry name" value="Metal-dep_hydrolase_composite"/>
</dbReference>
<sequence>MPKEKILNGRILIGEDLDLVEGNLIIEGEKIVGIEEETAGSDIIIPAFINAHTHIGDSFAKDIPFKDLIEIVTPPNGIKHRLLMETPEDEILDSMRIGIGDMVRCGTVLFADFREGGPNGVELLRYALKDAEPIEAKIFGRPEKSGDIGEVLKGADGIGMSSTNDHDWDFLVESLEETHKAGKKFAIHAGERDETDIEGAIELGADILVHLTHADERYLKRIKDLDIGVVVCPRSNFVTGVGRPDLKKMLDLGLNVAIGTDNFMLNSPNIFSELEFISKIFCKDNDKEVLKMACKNPSKIFGLDFGEISEGKSANLIVLDGESSNLHGCRDVIKSVIRRARPDDIKWVLYGGKFSYFHKNPPN</sequence>
<dbReference type="Proteomes" id="UP000320766">
    <property type="component" value="Unassembled WGS sequence"/>
</dbReference>
<evidence type="ECO:0000259" key="1">
    <source>
        <dbReference type="Pfam" id="PF01979"/>
    </source>
</evidence>
<dbReference type="Pfam" id="PF01979">
    <property type="entry name" value="Amidohydro_1"/>
    <property type="match status" value="1"/>
</dbReference>
<dbReference type="SUPFAM" id="SSF51338">
    <property type="entry name" value="Composite domain of metallo-dependent hydrolases"/>
    <property type="match status" value="1"/>
</dbReference>
<evidence type="ECO:0000313" key="3">
    <source>
        <dbReference type="Proteomes" id="UP000320766"/>
    </source>
</evidence>
<proteinExistence type="predicted"/>
<gene>
    <name evidence="2" type="ORF">EF807_03020</name>
</gene>
<dbReference type="AlphaFoldDB" id="A0A520KXC9"/>
<dbReference type="InterPro" id="IPR006680">
    <property type="entry name" value="Amidohydro-rel"/>
</dbReference>